<evidence type="ECO:0000313" key="1">
    <source>
        <dbReference type="EMBL" id="KAJ5479219.1"/>
    </source>
</evidence>
<sequence length="66" mass="7368">MPSKCGIPDTLAPSAKLQCYNMGQHGLIQHPFSIVERLFGYFLDSAPMMVHFSLKLMSCDALTQLH</sequence>
<dbReference type="Proteomes" id="UP001147760">
    <property type="component" value="Unassembled WGS sequence"/>
</dbReference>
<gene>
    <name evidence="1" type="ORF">N7530_004728</name>
</gene>
<reference evidence="1" key="1">
    <citation type="submission" date="2022-12" db="EMBL/GenBank/DDBJ databases">
        <authorList>
            <person name="Petersen C."/>
        </authorList>
    </citation>
    <scope>NUCLEOTIDE SEQUENCE</scope>
    <source>
        <strain evidence="1">IBT 17660</strain>
    </source>
</reference>
<proteinExistence type="predicted"/>
<keyword evidence="2" id="KW-1185">Reference proteome</keyword>
<reference evidence="1" key="2">
    <citation type="journal article" date="2023" name="IMA Fungus">
        <title>Comparative genomic study of the Penicillium genus elucidates a diverse pangenome and 15 lateral gene transfer events.</title>
        <authorList>
            <person name="Petersen C."/>
            <person name="Sorensen T."/>
            <person name="Nielsen M.R."/>
            <person name="Sondergaard T.E."/>
            <person name="Sorensen J.L."/>
            <person name="Fitzpatrick D.A."/>
            <person name="Frisvad J.C."/>
            <person name="Nielsen K.L."/>
        </authorList>
    </citation>
    <scope>NUCLEOTIDE SEQUENCE</scope>
    <source>
        <strain evidence="1">IBT 17660</strain>
    </source>
</reference>
<dbReference type="EMBL" id="JAPWDO010000003">
    <property type="protein sequence ID" value="KAJ5479219.1"/>
    <property type="molecule type" value="Genomic_DNA"/>
</dbReference>
<evidence type="ECO:0000313" key="2">
    <source>
        <dbReference type="Proteomes" id="UP001147760"/>
    </source>
</evidence>
<dbReference type="OrthoDB" id="10582142at2759"/>
<organism evidence="1 2">
    <name type="scientific">Penicillium desertorum</name>
    <dbReference type="NCBI Taxonomy" id="1303715"/>
    <lineage>
        <taxon>Eukaryota</taxon>
        <taxon>Fungi</taxon>
        <taxon>Dikarya</taxon>
        <taxon>Ascomycota</taxon>
        <taxon>Pezizomycotina</taxon>
        <taxon>Eurotiomycetes</taxon>
        <taxon>Eurotiomycetidae</taxon>
        <taxon>Eurotiales</taxon>
        <taxon>Aspergillaceae</taxon>
        <taxon>Penicillium</taxon>
    </lineage>
</organism>
<comment type="caution">
    <text evidence="1">The sequence shown here is derived from an EMBL/GenBank/DDBJ whole genome shotgun (WGS) entry which is preliminary data.</text>
</comment>
<dbReference type="AlphaFoldDB" id="A0A9W9WYT8"/>
<accession>A0A9W9WYT8</accession>
<name>A0A9W9WYT8_9EURO</name>
<protein>
    <submittedName>
        <fullName evidence="1">Uncharacterized protein</fullName>
    </submittedName>
</protein>